<accession>A0A844FKL3</accession>
<evidence type="ECO:0000313" key="2">
    <source>
        <dbReference type="EMBL" id="MST78907.1"/>
    </source>
</evidence>
<gene>
    <name evidence="2" type="ORF">FYJ61_00075</name>
</gene>
<dbReference type="CDD" id="cd05244">
    <property type="entry name" value="BVR-B_like_SDR_a"/>
    <property type="match status" value="1"/>
</dbReference>
<comment type="caution">
    <text evidence="2">The sequence shown here is derived from an EMBL/GenBank/DDBJ whole genome shotgun (WGS) entry which is preliminary data.</text>
</comment>
<dbReference type="Proteomes" id="UP000452141">
    <property type="component" value="Unassembled WGS sequence"/>
</dbReference>
<dbReference type="PANTHER" id="PTHR43355">
    <property type="entry name" value="FLAVIN REDUCTASE (NADPH)"/>
    <property type="match status" value="1"/>
</dbReference>
<dbReference type="PANTHER" id="PTHR43355:SF2">
    <property type="entry name" value="FLAVIN REDUCTASE (NADPH)"/>
    <property type="match status" value="1"/>
</dbReference>
<evidence type="ECO:0000313" key="3">
    <source>
        <dbReference type="Proteomes" id="UP000452141"/>
    </source>
</evidence>
<dbReference type="Pfam" id="PF13460">
    <property type="entry name" value="NAD_binding_10"/>
    <property type="match status" value="1"/>
</dbReference>
<organism evidence="2 3">
    <name type="scientific">Lactobacillus equicursoris</name>
    <dbReference type="NCBI Taxonomy" id="420645"/>
    <lineage>
        <taxon>Bacteria</taxon>
        <taxon>Bacillati</taxon>
        <taxon>Bacillota</taxon>
        <taxon>Bacilli</taxon>
        <taxon>Lactobacillales</taxon>
        <taxon>Lactobacillaceae</taxon>
        <taxon>Lactobacillus</taxon>
    </lineage>
</organism>
<dbReference type="InterPro" id="IPR016040">
    <property type="entry name" value="NAD(P)-bd_dom"/>
</dbReference>
<evidence type="ECO:0000259" key="1">
    <source>
        <dbReference type="Pfam" id="PF13460"/>
    </source>
</evidence>
<reference evidence="2 3" key="1">
    <citation type="submission" date="2019-08" db="EMBL/GenBank/DDBJ databases">
        <title>In-depth cultivation of the pig gut microbiome towards novel bacterial diversity and tailored functional studies.</title>
        <authorList>
            <person name="Wylensek D."/>
            <person name="Hitch T.C.A."/>
            <person name="Clavel T."/>
        </authorList>
    </citation>
    <scope>NUCLEOTIDE SEQUENCE [LARGE SCALE GENOMIC DNA]</scope>
    <source>
        <strain evidence="2 3">WCA-470BD-2E</strain>
    </source>
</reference>
<dbReference type="Gene3D" id="3.40.50.720">
    <property type="entry name" value="NAD(P)-binding Rossmann-like Domain"/>
    <property type="match status" value="1"/>
</dbReference>
<dbReference type="EMBL" id="VUMW01000001">
    <property type="protein sequence ID" value="MST78907.1"/>
    <property type="molecule type" value="Genomic_DNA"/>
</dbReference>
<proteinExistence type="predicted"/>
<dbReference type="GO" id="GO:0016646">
    <property type="term" value="F:oxidoreductase activity, acting on the CH-NH group of donors, NAD or NADP as acceptor"/>
    <property type="evidence" value="ECO:0007669"/>
    <property type="project" value="TreeGrafter"/>
</dbReference>
<dbReference type="InterPro" id="IPR036291">
    <property type="entry name" value="NAD(P)-bd_dom_sf"/>
</dbReference>
<dbReference type="RefSeq" id="WP_154486135.1">
    <property type="nucleotide sequence ID" value="NZ_VUMW01000001.1"/>
</dbReference>
<sequence>MNKKIAIVAVNGKAGKKIAEEAVNRGFDVTGFGRHTNDTAAQHYVKKDLFDLTKEDLAGFDAVVDAFGAFTPETLPLHTTSLMHLADLVAGTDTRLLVVGGAGSLYVDKDHTTHLSETPDFPDAFKPLATAMGEALDKLRERNDVNWTYISPAADFQADGAKTGKYILGGEELTLNPAGESVISYADYAVAMVDEIEKGTHNKERISVVKA</sequence>
<dbReference type="SUPFAM" id="SSF51735">
    <property type="entry name" value="NAD(P)-binding Rossmann-fold domains"/>
    <property type="match status" value="1"/>
</dbReference>
<protein>
    <submittedName>
        <fullName evidence="2">NAD(P)-dependent oxidoreductase</fullName>
    </submittedName>
</protein>
<dbReference type="AlphaFoldDB" id="A0A844FKL3"/>
<name>A0A844FKL3_9LACO</name>
<dbReference type="InterPro" id="IPR051606">
    <property type="entry name" value="Polyketide_Oxido-like"/>
</dbReference>
<feature type="domain" description="NAD(P)-binding" evidence="1">
    <location>
        <begin position="11"/>
        <end position="195"/>
    </location>
</feature>